<comment type="caution">
    <text evidence="4">The sequence shown here is derived from an EMBL/GenBank/DDBJ whole genome shotgun (WGS) entry which is preliminary data.</text>
</comment>
<dbReference type="GO" id="GO:0030313">
    <property type="term" value="C:cell envelope"/>
    <property type="evidence" value="ECO:0007669"/>
    <property type="project" value="UniProtKB-SubCell"/>
</dbReference>
<keyword evidence="5" id="KW-1185">Reference proteome</keyword>
<evidence type="ECO:0000256" key="1">
    <source>
        <dbReference type="ARBA" id="ARBA00004196"/>
    </source>
</evidence>
<dbReference type="Gene3D" id="2.40.30.170">
    <property type="match status" value="1"/>
</dbReference>
<evidence type="ECO:0000313" key="5">
    <source>
        <dbReference type="Proteomes" id="UP000293331"/>
    </source>
</evidence>
<feature type="chain" id="PRO_5020718110" evidence="3">
    <location>
        <begin position="22"/>
        <end position="313"/>
    </location>
</feature>
<dbReference type="Proteomes" id="UP000293331">
    <property type="component" value="Unassembled WGS sequence"/>
</dbReference>
<protein>
    <submittedName>
        <fullName evidence="4">HlyD family efflux transporter periplasmic adaptor subunit</fullName>
    </submittedName>
</protein>
<accession>A0A4Q5LSP7</accession>
<dbReference type="OrthoDB" id="9778236at2"/>
<dbReference type="AlphaFoldDB" id="A0A4Q5LSP7"/>
<evidence type="ECO:0000256" key="3">
    <source>
        <dbReference type="SAM" id="SignalP"/>
    </source>
</evidence>
<dbReference type="EMBL" id="SEWG01000001">
    <property type="protein sequence ID" value="RYU92554.1"/>
    <property type="molecule type" value="Genomic_DNA"/>
</dbReference>
<dbReference type="PROSITE" id="PS51257">
    <property type="entry name" value="PROKAR_LIPOPROTEIN"/>
    <property type="match status" value="1"/>
</dbReference>
<feature type="signal peptide" evidence="3">
    <location>
        <begin position="1"/>
        <end position="21"/>
    </location>
</feature>
<evidence type="ECO:0000313" key="4">
    <source>
        <dbReference type="EMBL" id="RYU92554.1"/>
    </source>
</evidence>
<organism evidence="4 5">
    <name type="scientific">Mucilaginibacter terrigena</name>
    <dbReference type="NCBI Taxonomy" id="2492395"/>
    <lineage>
        <taxon>Bacteria</taxon>
        <taxon>Pseudomonadati</taxon>
        <taxon>Bacteroidota</taxon>
        <taxon>Sphingobacteriia</taxon>
        <taxon>Sphingobacteriales</taxon>
        <taxon>Sphingobacteriaceae</taxon>
        <taxon>Mucilaginibacter</taxon>
    </lineage>
</organism>
<dbReference type="InterPro" id="IPR050465">
    <property type="entry name" value="UPF0194_transport"/>
</dbReference>
<dbReference type="PANTHER" id="PTHR32347:SF23">
    <property type="entry name" value="BLL5650 PROTEIN"/>
    <property type="match status" value="1"/>
</dbReference>
<name>A0A4Q5LSP7_9SPHI</name>
<gene>
    <name evidence="4" type="ORF">EWM62_00245</name>
</gene>
<keyword evidence="2" id="KW-0175">Coiled coil</keyword>
<sequence length="313" mass="34936">MNNMKKIIIIALTALIFTACTNSDKEYDASGTFETTEVMISAEATGEIKQFDIKEGDVLKAGQYLGYIDTIQLKLKKEQLQSQINSVQSRTQDITAQTNPYNKQLALTQTTLNTQLHEKKRIENLLKADAATPKQLDDINAEVDATQKRLELIKSQREAQLSALNIQNDGLVKDVAPLQAQIDQINDRLAKSRIVNEVSGTVLTKYAEVNELMTEGKPLYKIADLSTLILRAYLSGNQLSAIKIGQSVKVMINDVNGKYKNYSGKIEWISNSAEFTPKTIQTKDERANLVYAVKIRVPNDGYLKIGMYADVKL</sequence>
<evidence type="ECO:0000256" key="2">
    <source>
        <dbReference type="ARBA" id="ARBA00023054"/>
    </source>
</evidence>
<keyword evidence="3" id="KW-0732">Signal</keyword>
<reference evidence="4 5" key="1">
    <citation type="submission" date="2019-02" db="EMBL/GenBank/DDBJ databases">
        <title>Bacterial novel species Mucilaginibacter sp. 17JY9-4 isolated from soil.</title>
        <authorList>
            <person name="Jung H.-Y."/>
        </authorList>
    </citation>
    <scope>NUCLEOTIDE SEQUENCE [LARGE SCALE GENOMIC DNA]</scope>
    <source>
        <strain evidence="4 5">17JY9-4</strain>
    </source>
</reference>
<dbReference type="Gene3D" id="2.40.50.100">
    <property type="match status" value="1"/>
</dbReference>
<dbReference type="PANTHER" id="PTHR32347">
    <property type="entry name" value="EFFLUX SYSTEM COMPONENT YKNX-RELATED"/>
    <property type="match status" value="1"/>
</dbReference>
<dbReference type="SUPFAM" id="SSF111369">
    <property type="entry name" value="HlyD-like secretion proteins"/>
    <property type="match status" value="1"/>
</dbReference>
<comment type="subcellular location">
    <subcellularLocation>
        <location evidence="1">Cell envelope</location>
    </subcellularLocation>
</comment>
<proteinExistence type="predicted"/>